<dbReference type="InterPro" id="IPR016024">
    <property type="entry name" value="ARM-type_fold"/>
</dbReference>
<proteinExistence type="predicted"/>
<sequence length="475" mass="54845">MRMAKENIFKSKEELATRIFKECKKIEKRRDITPVERNNIKYVRTLIESTFKNPSDEVLLSNLLISLRGIIESRKIDEKNLVYFQNSLSKLEQEEREKKRDRDLESLINLFKSDVIEDRTKGFTEMSQYVKQSWRDEFEIYVPEAVKNMSSDQTELALSSGIFVLECCSYKPDIYKKFESTLLSTLNSADPQIKAIIILMCSRVGATKAIQELIKYSDNDERINLRKLNIPDYMIKFKHNGDYAYLNDMVRDAIFTIVDSTNDPSNYVKMSVSYSLSGILREGEEFSLVFKIRPIVDMENLVINLNGLLGSFDVVGQTKISLSNLKINDYRELESRLIPETSGHLKGTVELQASDLWRGELTLDAIFERKINEAKKETSVIVHSSDTEEPSVKATKPEQRRENSIDILIKDIQTMEVRKVVNAIDELKNYVKGDENLENRLSALSVNFSLRGTDKITRVEMENVIEIAENIRHRS</sequence>
<dbReference type="SUPFAM" id="SSF48371">
    <property type="entry name" value="ARM repeat"/>
    <property type="match status" value="1"/>
</dbReference>
<evidence type="ECO:0000313" key="2">
    <source>
        <dbReference type="Proteomes" id="UP000195607"/>
    </source>
</evidence>
<dbReference type="Proteomes" id="UP000195607">
    <property type="component" value="Chromosome I"/>
</dbReference>
<reference evidence="1 2" key="1">
    <citation type="submission" date="2016-04" db="EMBL/GenBank/DDBJ databases">
        <authorList>
            <person name="Evans L.H."/>
            <person name="Alamgir A."/>
            <person name="Owens N."/>
            <person name="Weber N.D."/>
            <person name="Virtaneva K."/>
            <person name="Barbian K."/>
            <person name="Babar A."/>
            <person name="Rosenke K."/>
        </authorList>
    </citation>
    <scope>NUCLEOTIDE SEQUENCE [LARGE SCALE GENOMIC DNA]</scope>
    <source>
        <strain evidence="2">S5(T) (JCM 30642 \VKM B-2941)</strain>
    </source>
</reference>
<protein>
    <submittedName>
        <fullName evidence="1">Uncharacterized protein</fullName>
    </submittedName>
</protein>
<dbReference type="EMBL" id="LT671858">
    <property type="protein sequence ID" value="SIM65438.1"/>
    <property type="molecule type" value="Genomic_DNA"/>
</dbReference>
<name>A0A1N5UYN6_9ARCH</name>
<dbReference type="AlphaFoldDB" id="A0A1N5UYN6"/>
<evidence type="ECO:0000313" key="1">
    <source>
        <dbReference type="EMBL" id="SIM65438.1"/>
    </source>
</evidence>
<accession>A0A1N5UYN6</accession>
<gene>
    <name evidence="1" type="ORF">CSP5_1152</name>
</gene>
<organism evidence="1 2">
    <name type="scientific">Cuniculiplasma divulgatum</name>
    <dbReference type="NCBI Taxonomy" id="1673428"/>
    <lineage>
        <taxon>Archaea</taxon>
        <taxon>Methanobacteriati</taxon>
        <taxon>Thermoplasmatota</taxon>
        <taxon>Thermoplasmata</taxon>
        <taxon>Thermoplasmatales</taxon>
        <taxon>Cuniculiplasmataceae</taxon>
        <taxon>Cuniculiplasma</taxon>
    </lineage>
</organism>